<dbReference type="GO" id="GO:0000160">
    <property type="term" value="P:phosphorelay signal transduction system"/>
    <property type="evidence" value="ECO:0007669"/>
    <property type="project" value="InterPro"/>
</dbReference>
<evidence type="ECO:0000259" key="4">
    <source>
        <dbReference type="PROSITE" id="PS50043"/>
    </source>
</evidence>
<dbReference type="InterPro" id="IPR051015">
    <property type="entry name" value="EvgA-like"/>
</dbReference>
<feature type="domain" description="HTH luxR-type" evidence="4">
    <location>
        <begin position="142"/>
        <end position="207"/>
    </location>
</feature>
<dbReference type="CDD" id="cd06170">
    <property type="entry name" value="LuxR_C_like"/>
    <property type="match status" value="1"/>
</dbReference>
<dbReference type="PROSITE" id="PS50110">
    <property type="entry name" value="RESPONSE_REGULATORY"/>
    <property type="match status" value="1"/>
</dbReference>
<feature type="modified residue" description="4-aspartylphosphate" evidence="3">
    <location>
        <position position="55"/>
    </location>
</feature>
<dbReference type="AlphaFoldDB" id="A0A6S7BHK2"/>
<dbReference type="InterPro" id="IPR011006">
    <property type="entry name" value="CheY-like_superfamily"/>
</dbReference>
<sequence>MTAVLLIDDHAMFREALVMALDDALPDVTIHPAASGQEALEVLDQHDAIRNVIMDFYLPDIAGADLLKRLRQRRAQLRVLVLSASQDPEDRRRAMDAGAQGFMNKSASCQELAAALLAIDEAPARVMHAASATGSAGAAQDEAALLRALTPRQSEVLRLMCDGLRNKEISEQLNMTEKTVKTHVSAILGTLGVLNRTQATLVARRGGVFGKPV</sequence>
<dbReference type="InterPro" id="IPR000792">
    <property type="entry name" value="Tscrpt_reg_LuxR_C"/>
</dbReference>
<evidence type="ECO:0000313" key="6">
    <source>
        <dbReference type="EMBL" id="CAB3731659.1"/>
    </source>
</evidence>
<accession>A0A6S7BHK2</accession>
<dbReference type="PANTHER" id="PTHR45566">
    <property type="entry name" value="HTH-TYPE TRANSCRIPTIONAL REGULATOR YHJB-RELATED"/>
    <property type="match status" value="1"/>
</dbReference>
<dbReference type="GO" id="GO:0006355">
    <property type="term" value="P:regulation of DNA-templated transcription"/>
    <property type="evidence" value="ECO:0007669"/>
    <property type="project" value="InterPro"/>
</dbReference>
<feature type="domain" description="Response regulatory" evidence="5">
    <location>
        <begin position="3"/>
        <end position="120"/>
    </location>
</feature>
<dbReference type="PRINTS" id="PR00038">
    <property type="entry name" value="HTHLUXR"/>
</dbReference>
<evidence type="ECO:0000259" key="5">
    <source>
        <dbReference type="PROSITE" id="PS50110"/>
    </source>
</evidence>
<dbReference type="PANTHER" id="PTHR45566:SF2">
    <property type="entry name" value="NARL SUBFAMILY"/>
    <property type="match status" value="1"/>
</dbReference>
<proteinExistence type="predicted"/>
<keyword evidence="2" id="KW-0238">DNA-binding</keyword>
<dbReference type="EMBL" id="CADIJM010000016">
    <property type="protein sequence ID" value="CAB3731659.1"/>
    <property type="molecule type" value="Genomic_DNA"/>
</dbReference>
<keyword evidence="1 3" id="KW-0597">Phosphoprotein</keyword>
<evidence type="ECO:0000256" key="3">
    <source>
        <dbReference type="PROSITE-ProRule" id="PRU00169"/>
    </source>
</evidence>
<dbReference type="SUPFAM" id="SSF52172">
    <property type="entry name" value="CheY-like"/>
    <property type="match status" value="1"/>
</dbReference>
<dbReference type="Proteomes" id="UP000494214">
    <property type="component" value="Unassembled WGS sequence"/>
</dbReference>
<name>A0A6S7BHK2_9BURK</name>
<dbReference type="SMART" id="SM00421">
    <property type="entry name" value="HTH_LUXR"/>
    <property type="match status" value="1"/>
</dbReference>
<dbReference type="InterPro" id="IPR058245">
    <property type="entry name" value="NreC/VraR/RcsB-like_REC"/>
</dbReference>
<dbReference type="GO" id="GO:0003677">
    <property type="term" value="F:DNA binding"/>
    <property type="evidence" value="ECO:0007669"/>
    <property type="project" value="UniProtKB-KW"/>
</dbReference>
<keyword evidence="7" id="KW-1185">Reference proteome</keyword>
<dbReference type="Pfam" id="PF00072">
    <property type="entry name" value="Response_reg"/>
    <property type="match status" value="1"/>
</dbReference>
<dbReference type="Gene3D" id="1.10.10.10">
    <property type="entry name" value="Winged helix-like DNA-binding domain superfamily/Winged helix DNA-binding domain"/>
    <property type="match status" value="1"/>
</dbReference>
<dbReference type="RefSeq" id="WP_175125585.1">
    <property type="nucleotide sequence ID" value="NZ_CADIJM010000016.1"/>
</dbReference>
<dbReference type="SUPFAM" id="SSF46894">
    <property type="entry name" value="C-terminal effector domain of the bipartite response regulators"/>
    <property type="match status" value="1"/>
</dbReference>
<dbReference type="InterPro" id="IPR016032">
    <property type="entry name" value="Sig_transdc_resp-reg_C-effctor"/>
</dbReference>
<protein>
    <submittedName>
        <fullName evidence="6">Transcriptional regulatory protein DegU</fullName>
    </submittedName>
</protein>
<dbReference type="SMART" id="SM00448">
    <property type="entry name" value="REC"/>
    <property type="match status" value="1"/>
</dbReference>
<dbReference type="PROSITE" id="PS50043">
    <property type="entry name" value="HTH_LUXR_2"/>
    <property type="match status" value="1"/>
</dbReference>
<evidence type="ECO:0000256" key="1">
    <source>
        <dbReference type="ARBA" id="ARBA00022553"/>
    </source>
</evidence>
<dbReference type="Pfam" id="PF00196">
    <property type="entry name" value="GerE"/>
    <property type="match status" value="1"/>
</dbReference>
<dbReference type="InterPro" id="IPR001789">
    <property type="entry name" value="Sig_transdc_resp-reg_receiver"/>
</dbReference>
<gene>
    <name evidence="6" type="primary">degU_3</name>
    <name evidence="6" type="ORF">LMG26690_04849</name>
</gene>
<dbReference type="Gene3D" id="3.40.50.2300">
    <property type="match status" value="1"/>
</dbReference>
<evidence type="ECO:0000256" key="2">
    <source>
        <dbReference type="ARBA" id="ARBA00023125"/>
    </source>
</evidence>
<organism evidence="6 7">
    <name type="scientific">Achromobacter animicus</name>
    <dbReference type="NCBI Taxonomy" id="1389935"/>
    <lineage>
        <taxon>Bacteria</taxon>
        <taxon>Pseudomonadati</taxon>
        <taxon>Pseudomonadota</taxon>
        <taxon>Betaproteobacteria</taxon>
        <taxon>Burkholderiales</taxon>
        <taxon>Alcaligenaceae</taxon>
        <taxon>Achromobacter</taxon>
    </lineage>
</organism>
<dbReference type="CDD" id="cd17535">
    <property type="entry name" value="REC_NarL-like"/>
    <property type="match status" value="1"/>
</dbReference>
<evidence type="ECO:0000313" key="7">
    <source>
        <dbReference type="Proteomes" id="UP000494214"/>
    </source>
</evidence>
<reference evidence="6 7" key="1">
    <citation type="submission" date="2020-04" db="EMBL/GenBank/DDBJ databases">
        <authorList>
            <person name="De Canck E."/>
        </authorList>
    </citation>
    <scope>NUCLEOTIDE SEQUENCE [LARGE SCALE GENOMIC DNA]</scope>
    <source>
        <strain evidence="6 7">LMG 26690</strain>
    </source>
</reference>
<dbReference type="InterPro" id="IPR036388">
    <property type="entry name" value="WH-like_DNA-bd_sf"/>
</dbReference>